<evidence type="ECO:0000259" key="1">
    <source>
        <dbReference type="SMART" id="SM00421"/>
    </source>
</evidence>
<evidence type="ECO:0000313" key="2">
    <source>
        <dbReference type="EMBL" id="MFI6502735.1"/>
    </source>
</evidence>
<dbReference type="EMBL" id="JBITGY010000010">
    <property type="protein sequence ID" value="MFI6502735.1"/>
    <property type="molecule type" value="Genomic_DNA"/>
</dbReference>
<dbReference type="InterPro" id="IPR016032">
    <property type="entry name" value="Sig_transdc_resp-reg_C-effctor"/>
</dbReference>
<dbReference type="SUPFAM" id="SSF46894">
    <property type="entry name" value="C-terminal effector domain of the bipartite response regulators"/>
    <property type="match status" value="1"/>
</dbReference>
<feature type="domain" description="HTH luxR-type" evidence="1">
    <location>
        <begin position="239"/>
        <end position="296"/>
    </location>
</feature>
<dbReference type="RefSeq" id="WP_397088225.1">
    <property type="nucleotide sequence ID" value="NZ_JBITGY010000010.1"/>
</dbReference>
<proteinExistence type="predicted"/>
<evidence type="ECO:0000313" key="3">
    <source>
        <dbReference type="Proteomes" id="UP001612741"/>
    </source>
</evidence>
<name>A0ABW7Z3I1_9ACTN</name>
<keyword evidence="3" id="KW-1185">Reference proteome</keyword>
<dbReference type="SMART" id="SM00421">
    <property type="entry name" value="HTH_LUXR"/>
    <property type="match status" value="1"/>
</dbReference>
<dbReference type="PANTHER" id="PTHR34293:SF1">
    <property type="entry name" value="HTH-TYPE TRANSCRIPTIONAL REGULATOR TRMBL2"/>
    <property type="match status" value="1"/>
</dbReference>
<protein>
    <recommendedName>
        <fullName evidence="1">HTH luxR-type domain-containing protein</fullName>
    </recommendedName>
</protein>
<dbReference type="InterPro" id="IPR036388">
    <property type="entry name" value="WH-like_DNA-bd_sf"/>
</dbReference>
<dbReference type="Gene3D" id="1.10.10.10">
    <property type="entry name" value="Winged helix-like DNA-binding domain superfamily/Winged helix DNA-binding domain"/>
    <property type="match status" value="1"/>
</dbReference>
<gene>
    <name evidence="2" type="ORF">ACIBG2_35525</name>
</gene>
<dbReference type="Proteomes" id="UP001612741">
    <property type="component" value="Unassembled WGS sequence"/>
</dbReference>
<comment type="caution">
    <text evidence="2">The sequence shown here is derived from an EMBL/GenBank/DDBJ whole genome shotgun (WGS) entry which is preliminary data.</text>
</comment>
<dbReference type="PANTHER" id="PTHR34293">
    <property type="entry name" value="HTH-TYPE TRANSCRIPTIONAL REGULATOR TRMBL2"/>
    <property type="match status" value="1"/>
</dbReference>
<dbReference type="InterPro" id="IPR000792">
    <property type="entry name" value="Tscrpt_reg_LuxR_C"/>
</dbReference>
<accession>A0ABW7Z3I1</accession>
<organism evidence="2 3">
    <name type="scientific">Nonomuraea typhae</name>
    <dbReference type="NCBI Taxonomy" id="2603600"/>
    <lineage>
        <taxon>Bacteria</taxon>
        <taxon>Bacillati</taxon>
        <taxon>Actinomycetota</taxon>
        <taxon>Actinomycetes</taxon>
        <taxon>Streptosporangiales</taxon>
        <taxon>Streptosporangiaceae</taxon>
        <taxon>Nonomuraea</taxon>
    </lineage>
</organism>
<dbReference type="InterPro" id="IPR051797">
    <property type="entry name" value="TrmB-like"/>
</dbReference>
<reference evidence="2 3" key="1">
    <citation type="submission" date="2024-10" db="EMBL/GenBank/DDBJ databases">
        <title>The Natural Products Discovery Center: Release of the First 8490 Sequenced Strains for Exploring Actinobacteria Biosynthetic Diversity.</title>
        <authorList>
            <person name="Kalkreuter E."/>
            <person name="Kautsar S.A."/>
            <person name="Yang D."/>
            <person name="Bader C.D."/>
            <person name="Teijaro C.N."/>
            <person name="Fluegel L."/>
            <person name="Davis C.M."/>
            <person name="Simpson J.R."/>
            <person name="Lauterbach L."/>
            <person name="Steele A.D."/>
            <person name="Gui C."/>
            <person name="Meng S."/>
            <person name="Li G."/>
            <person name="Viehrig K."/>
            <person name="Ye F."/>
            <person name="Su P."/>
            <person name="Kiefer A.F."/>
            <person name="Nichols A."/>
            <person name="Cepeda A.J."/>
            <person name="Yan W."/>
            <person name="Fan B."/>
            <person name="Jiang Y."/>
            <person name="Adhikari A."/>
            <person name="Zheng C.-J."/>
            <person name="Schuster L."/>
            <person name="Cowan T.M."/>
            <person name="Smanski M.J."/>
            <person name="Chevrette M.G."/>
            <person name="De Carvalho L.P.S."/>
            <person name="Shen B."/>
        </authorList>
    </citation>
    <scope>NUCLEOTIDE SEQUENCE [LARGE SCALE GENOMIC DNA]</scope>
    <source>
        <strain evidence="2 3">NPDC050545</strain>
    </source>
</reference>
<sequence length="302" mass="33212">MSLGQLGITEGDARVYRSLLADPSAPVEDAAAVARLAELGLVTERDGGLVVTDPETALSELVKRRISDTFSEMRHLASAWQDLARLQAAARAEQVETVERVDDPARVCQRVDSLALHAREALSIHPVRRPPKPDEQLPRALARLQDGVRWRTVIGLESLRDPMVLAYCTTLHRAGDLHRSNPAPLQRMVILDREVAFVPTEPDRAGAGAFIIRQPGVVATLVHLFEQTWAASADLEPPAGPLSAVERQVLHLLLATDKDEVAARELGVSLRSYRRRVAEVLERLQVANRFQAGAKAKELGWI</sequence>